<evidence type="ECO:0000256" key="5">
    <source>
        <dbReference type="ARBA" id="ARBA00022771"/>
    </source>
</evidence>
<dbReference type="RefSeq" id="WP_307568360.1">
    <property type="nucleotide sequence ID" value="NZ_JAUSQU010000001.1"/>
</dbReference>
<dbReference type="PIRSF" id="PIRSF006256">
    <property type="entry name" value="CMPcnvr_hdrg_mat"/>
    <property type="match status" value="1"/>
</dbReference>
<evidence type="ECO:0000256" key="9">
    <source>
        <dbReference type="PROSITE-ProRule" id="PRU00520"/>
    </source>
</evidence>
<name>A0ABT9QTQ1_9ACTN</name>
<dbReference type="PANTHER" id="PTHR42959">
    <property type="entry name" value="CARBAMOYLTRANSFERASE"/>
    <property type="match status" value="1"/>
</dbReference>
<comment type="catalytic activity">
    <reaction evidence="7">
        <text>C-terminal L-cysteinyl-[HypE protein] + carbamoyl phosphate + ATP + H2O = C-terminal S-carboxamide-L-cysteinyl-[HypE protein] + AMP + phosphate + diphosphate + H(+)</text>
        <dbReference type="Rhea" id="RHEA:55636"/>
        <dbReference type="Rhea" id="RHEA-COMP:14247"/>
        <dbReference type="Rhea" id="RHEA-COMP:14392"/>
        <dbReference type="ChEBI" id="CHEBI:15377"/>
        <dbReference type="ChEBI" id="CHEBI:15378"/>
        <dbReference type="ChEBI" id="CHEBI:30616"/>
        <dbReference type="ChEBI" id="CHEBI:33019"/>
        <dbReference type="ChEBI" id="CHEBI:43474"/>
        <dbReference type="ChEBI" id="CHEBI:58228"/>
        <dbReference type="ChEBI" id="CHEBI:76913"/>
        <dbReference type="ChEBI" id="CHEBI:139126"/>
        <dbReference type="ChEBI" id="CHEBI:456215"/>
    </reaction>
</comment>
<dbReference type="PROSITE" id="PS51160">
    <property type="entry name" value="ACYLPHOSPHATASE_3"/>
    <property type="match status" value="1"/>
</dbReference>
<dbReference type="Pfam" id="PF07503">
    <property type="entry name" value="zf-HYPF"/>
    <property type="match status" value="2"/>
</dbReference>
<feature type="active site" evidence="9">
    <location>
        <position position="46"/>
    </location>
</feature>
<dbReference type="Pfam" id="PF22521">
    <property type="entry name" value="HypF_C_2"/>
    <property type="match status" value="1"/>
</dbReference>
<evidence type="ECO:0000256" key="3">
    <source>
        <dbReference type="ARBA" id="ARBA00022598"/>
    </source>
</evidence>
<evidence type="ECO:0000256" key="8">
    <source>
        <dbReference type="PIRNR" id="PIRNR006256"/>
    </source>
</evidence>
<accession>A0ABT9QTQ1</accession>
<feature type="domain" description="Acylphosphatase-like" evidence="10">
    <location>
        <begin position="13"/>
        <end position="99"/>
    </location>
</feature>
<dbReference type="InterPro" id="IPR051060">
    <property type="entry name" value="Carbamoyltrans_HypF-like"/>
</dbReference>
<evidence type="ECO:0000259" key="10">
    <source>
        <dbReference type="PROSITE" id="PS51160"/>
    </source>
</evidence>
<organism evidence="12 13">
    <name type="scientific">Streptosporangium lutulentum</name>
    <dbReference type="NCBI Taxonomy" id="1461250"/>
    <lineage>
        <taxon>Bacteria</taxon>
        <taxon>Bacillati</taxon>
        <taxon>Actinomycetota</taxon>
        <taxon>Actinomycetes</taxon>
        <taxon>Streptosporangiales</taxon>
        <taxon>Streptosporangiaceae</taxon>
        <taxon>Streptosporangium</taxon>
    </lineage>
</organism>
<dbReference type="Gene3D" id="3.30.420.360">
    <property type="match status" value="1"/>
</dbReference>
<dbReference type="SUPFAM" id="SSF54975">
    <property type="entry name" value="Acylphosphatase/BLUF domain-like"/>
    <property type="match status" value="1"/>
</dbReference>
<comment type="similarity">
    <text evidence="2 8">Belongs to the carbamoyltransferase HypF family.</text>
</comment>
<dbReference type="InterPro" id="IPR017968">
    <property type="entry name" value="Acylphosphatase_CS"/>
</dbReference>
<keyword evidence="5" id="KW-0863">Zinc-finger</keyword>
<keyword evidence="4" id="KW-0479">Metal-binding</keyword>
<evidence type="ECO:0000313" key="13">
    <source>
        <dbReference type="Proteomes" id="UP001225356"/>
    </source>
</evidence>
<dbReference type="InterPro" id="IPR017945">
    <property type="entry name" value="DHBP_synth_RibB-like_a/b_dom"/>
</dbReference>
<evidence type="ECO:0000313" key="12">
    <source>
        <dbReference type="EMBL" id="MDP9850125.1"/>
    </source>
</evidence>
<sequence>MSIGRTRPRTRIRIRIDVEGIVQGVGFRPHVHSLARRLALSGWVGNDGRGVFIEAEGAPDDVTRFQEDLRDQAPPLAVIHRVTAIVIPVRGDRGFHIADSRGGAGRATLISPDVATCADCLTEMFDPADRRYRHAFINCTNCGPRFTVIRGVPYDRPATTMAAFAMCGECEREYLDPRDRRFHAQPICCPACGPALRLLDARDRAEDPAGDPIEGAAGLLRSGGILAVKGLGGYHLAVDAANEDAARALRSRKHREDRPFAVMVGDLDAARALCELDGDAERLLTGPQRPIVLLPRRPGAAMAASVAPGDRRLGLMLPYTPLHHLLARQIPGPYVLTSGNLSDEPIAYRDGEARTRLAGIADGFLTHDRPIHVRTDDSVILPLWGTGLPLRRSRGYAPRPLRLSRPARRAVLACGAELKSTFCLVREDHAFLSHHIGDLENYETLRSFTEGVDHFRRLFDITPRVVAHDLHPEYLSTKYAHDVWDARGVELAGVQHHHAHIASCLADNQEDGPVIGVAFDGLGYGADGTIWGGEILVADLTGFTRAGRLSPVPLPGGTTAIRQPWRMAAAHLDAAYGGAVPADLPVRSRNHRHWDDVVAVARSGVNSPLTSSAGRLFDAVAAIAGLRDIASYEGQAAIALEQRADPDERGAYPARLLDDGPLVTIQAADLVRAVVEDMRGGAGPARVSARFHNGLAAATAAACVRLREDTGIGTVALSGGVFQNRLLLDGLVRALRLQGLRVLTHREVPPNDGGISLGQAAVAAARDALGPP</sequence>
<dbReference type="Pfam" id="PF00708">
    <property type="entry name" value="Acylphosphatase"/>
    <property type="match status" value="1"/>
</dbReference>
<evidence type="ECO:0000256" key="2">
    <source>
        <dbReference type="ARBA" id="ARBA00008097"/>
    </source>
</evidence>
<gene>
    <name evidence="12" type="ORF">J2853_009336</name>
</gene>
<keyword evidence="13" id="KW-1185">Reference proteome</keyword>
<dbReference type="Gene3D" id="3.90.870.50">
    <property type="match status" value="1"/>
</dbReference>
<dbReference type="SUPFAM" id="SSF55821">
    <property type="entry name" value="YrdC/RibB"/>
    <property type="match status" value="1"/>
</dbReference>
<evidence type="ECO:0000256" key="4">
    <source>
        <dbReference type="ARBA" id="ARBA00022723"/>
    </source>
</evidence>
<feature type="domain" description="YrdC-like" evidence="11">
    <location>
        <begin position="210"/>
        <end position="395"/>
    </location>
</feature>
<keyword evidence="9" id="KW-0378">Hydrolase</keyword>
<evidence type="ECO:0000259" key="11">
    <source>
        <dbReference type="PROSITE" id="PS51163"/>
    </source>
</evidence>
<dbReference type="EMBL" id="JAUSQU010000001">
    <property type="protein sequence ID" value="MDP9850125.1"/>
    <property type="molecule type" value="Genomic_DNA"/>
</dbReference>
<dbReference type="InterPro" id="IPR006070">
    <property type="entry name" value="Sua5-like_dom"/>
</dbReference>
<dbReference type="PROSITE" id="PS00150">
    <property type="entry name" value="ACYLPHOSPHATASE_1"/>
    <property type="match status" value="1"/>
</dbReference>
<protein>
    <recommendedName>
        <fullName evidence="8">Carbamoyltransferase</fullName>
        <ecNumber evidence="8">6.2.-.-</ecNumber>
    </recommendedName>
</protein>
<dbReference type="Gene3D" id="3.30.420.40">
    <property type="match status" value="1"/>
</dbReference>
<evidence type="ECO:0000256" key="1">
    <source>
        <dbReference type="ARBA" id="ARBA00004711"/>
    </source>
</evidence>
<dbReference type="InterPro" id="IPR004421">
    <property type="entry name" value="Carbamoyltransferase_HypF"/>
</dbReference>
<proteinExistence type="inferred from homology"/>
<dbReference type="InterPro" id="IPR055128">
    <property type="entry name" value="HypF_C_2"/>
</dbReference>
<dbReference type="Pfam" id="PF17788">
    <property type="entry name" value="HypF_C"/>
    <property type="match status" value="1"/>
</dbReference>
<feature type="active site" evidence="9">
    <location>
        <position position="28"/>
    </location>
</feature>
<dbReference type="EC" id="6.2.-.-" evidence="8"/>
<reference evidence="12 13" key="1">
    <citation type="submission" date="2023-07" db="EMBL/GenBank/DDBJ databases">
        <title>Sequencing the genomes of 1000 actinobacteria strains.</title>
        <authorList>
            <person name="Klenk H.-P."/>
        </authorList>
    </citation>
    <scope>NUCLEOTIDE SEQUENCE [LARGE SCALE GENOMIC DNA]</scope>
    <source>
        <strain evidence="12 13">DSM 46740</strain>
    </source>
</reference>
<dbReference type="InterPro" id="IPR011125">
    <property type="entry name" value="Znf_HypF"/>
</dbReference>
<dbReference type="PROSITE" id="PS51163">
    <property type="entry name" value="YRDC"/>
    <property type="match status" value="1"/>
</dbReference>
<comment type="catalytic activity">
    <reaction evidence="9">
        <text>an acyl phosphate + H2O = a carboxylate + phosphate + H(+)</text>
        <dbReference type="Rhea" id="RHEA:14965"/>
        <dbReference type="ChEBI" id="CHEBI:15377"/>
        <dbReference type="ChEBI" id="CHEBI:15378"/>
        <dbReference type="ChEBI" id="CHEBI:29067"/>
        <dbReference type="ChEBI" id="CHEBI:43474"/>
        <dbReference type="ChEBI" id="CHEBI:59918"/>
        <dbReference type="EC" id="3.6.1.7"/>
    </reaction>
</comment>
<dbReference type="PANTHER" id="PTHR42959:SF1">
    <property type="entry name" value="CARBAMOYLTRANSFERASE HYPF"/>
    <property type="match status" value="1"/>
</dbReference>
<dbReference type="InterPro" id="IPR036046">
    <property type="entry name" value="Acylphosphatase-like_dom_sf"/>
</dbReference>
<dbReference type="NCBIfam" id="TIGR00143">
    <property type="entry name" value="hypF"/>
    <property type="match status" value="1"/>
</dbReference>
<evidence type="ECO:0000256" key="7">
    <source>
        <dbReference type="ARBA" id="ARBA00048220"/>
    </source>
</evidence>
<keyword evidence="6" id="KW-0862">Zinc</keyword>
<dbReference type="InterPro" id="IPR041440">
    <property type="entry name" value="HypF_C"/>
</dbReference>
<comment type="pathway">
    <text evidence="1">Protein modification; [NiFe] hydrogenase maturation.</text>
</comment>
<evidence type="ECO:0000256" key="6">
    <source>
        <dbReference type="ARBA" id="ARBA00022833"/>
    </source>
</evidence>
<dbReference type="Gene3D" id="3.30.110.120">
    <property type="match status" value="1"/>
</dbReference>
<dbReference type="InterPro" id="IPR001792">
    <property type="entry name" value="Acylphosphatase-like_dom"/>
</dbReference>
<dbReference type="Pfam" id="PF01300">
    <property type="entry name" value="Sua5_yciO_yrdC"/>
    <property type="match status" value="1"/>
</dbReference>
<comment type="caution">
    <text evidence="12">The sequence shown here is derived from an EMBL/GenBank/DDBJ whole genome shotgun (WGS) entry which is preliminary data.</text>
</comment>
<dbReference type="Proteomes" id="UP001225356">
    <property type="component" value="Unassembled WGS sequence"/>
</dbReference>
<keyword evidence="3" id="KW-0436">Ligase</keyword>